<reference evidence="1" key="1">
    <citation type="submission" date="2014-12" db="EMBL/GenBank/DDBJ databases">
        <title>Insight into the proteome of Arion vulgaris.</title>
        <authorList>
            <person name="Aradska J."/>
            <person name="Bulat T."/>
            <person name="Smidak R."/>
            <person name="Sarate P."/>
            <person name="Gangsoo J."/>
            <person name="Sialana F."/>
            <person name="Bilban M."/>
            <person name="Lubec G."/>
        </authorList>
    </citation>
    <scope>NUCLEOTIDE SEQUENCE</scope>
    <source>
        <tissue evidence="1">Skin</tissue>
    </source>
</reference>
<evidence type="ECO:0000313" key="1">
    <source>
        <dbReference type="EMBL" id="CEK58377.1"/>
    </source>
</evidence>
<accession>A0A0B6YQE6</accession>
<sequence length="168" mass="18943">VDFILESGRCLAGQDDLNLVRRSVKDKSSGWRDLLELGLGNTDINGWWRAGFFQLVLDNESNLSKETNVRKMLTILCQAAVGCQSHEDMKFCQQVHRLFDIMFQRLPILLQEHVVLSTLVPSSDSRPCLGHASDLLRLCTDGLQRLLSKEKVIEQMTTLLNKLTSASV</sequence>
<protein>
    <submittedName>
        <fullName evidence="1">Uncharacterized protein</fullName>
    </submittedName>
</protein>
<feature type="non-terminal residue" evidence="1">
    <location>
        <position position="1"/>
    </location>
</feature>
<proteinExistence type="predicted"/>
<feature type="non-terminal residue" evidence="1">
    <location>
        <position position="168"/>
    </location>
</feature>
<dbReference type="AlphaFoldDB" id="A0A0B6YQE6"/>
<name>A0A0B6YQE6_9EUPU</name>
<dbReference type="EMBL" id="HACG01011512">
    <property type="protein sequence ID" value="CEK58377.1"/>
    <property type="molecule type" value="Transcribed_RNA"/>
</dbReference>
<gene>
    <name evidence="1" type="primary">ORF32889</name>
</gene>
<organism evidence="1">
    <name type="scientific">Arion vulgaris</name>
    <dbReference type="NCBI Taxonomy" id="1028688"/>
    <lineage>
        <taxon>Eukaryota</taxon>
        <taxon>Metazoa</taxon>
        <taxon>Spiralia</taxon>
        <taxon>Lophotrochozoa</taxon>
        <taxon>Mollusca</taxon>
        <taxon>Gastropoda</taxon>
        <taxon>Heterobranchia</taxon>
        <taxon>Euthyneura</taxon>
        <taxon>Panpulmonata</taxon>
        <taxon>Eupulmonata</taxon>
        <taxon>Stylommatophora</taxon>
        <taxon>Helicina</taxon>
        <taxon>Arionoidea</taxon>
        <taxon>Arionidae</taxon>
        <taxon>Arion</taxon>
    </lineage>
</organism>